<dbReference type="Gene3D" id="2.60.120.260">
    <property type="entry name" value="Galactose-binding domain-like"/>
    <property type="match status" value="1"/>
</dbReference>
<sequence>MPISIPHLRKIARSLGALGLAAGLAMSGCSTITKPEAVDMEIYKNQTYANPFPSLEEEWEDYGNGDPYVLRHDGRYYLYVSTKDHRTGIKAWMSDNLVDWRYAGLVTEDPVSTGAYAPEVIYWNGWFYLYTSPAGRGHFVFRSESPTGPFERISENVGMSIDGSVFIDDDGTWLFTHAGSSGIVGVPMNGPADFGVGQTIPGPYLGHWTEGSMIIKRNGTYYMTYTGNHVFSKGYRINYAVSHDSPLGPYTVPVNNPLVISTKPDFYGLGHSSTVLGPDLDSYYLVYHNLTGRSQEGPPVRRMNIDRLVFNGDRMELLGPTNYEQPVPRGPVFADRLDGADIDEALWEAKETAGSGRIISKESTGPIFTAEYNLVPSQARAAALFAYEDANQYGFAEIEPKDNAISLGTVVDGRRQVLAETKIPQDMDWSKLHTIRVERGEDRLRVYLDGMLRLDESADSFGPGKIGYLYEEGEPGLSYTAFSNHASGTSDFDTAKPLPGSIEAVHYLSGEGRGFSVRHPSASSEWRRSDGTAIKLAEDGSYAAALTEKGDWLRYAVNVSESGTYGLDLTVKSGAHPSAIKVLVDDKVAGSYKVDGSDHSGSEPWVKIRVGSLKLEKGFRSLTIQLNSGQTLEWTTMDLERVNEEKFKVEGVLEQASAEDIHGQWVETDGRYAGTADSDAKMYGGSPQWTDYRIRTTVKLGVDPSGQAGVLFRVTNESDFRDQVSDSLMGYFLAVSATKLELYKHNYDSELLQSVKISLEPNELASLSIEAVRGEIRVYAQDGKDPVLTYEDPRAFMQGRVGIRSVHAEQIELGDITVESIAVK</sequence>
<keyword evidence="3" id="KW-0326">Glycosidase</keyword>
<dbReference type="SUPFAM" id="SSF49785">
    <property type="entry name" value="Galactose-binding domain-like"/>
    <property type="match status" value="1"/>
</dbReference>
<evidence type="ECO:0000256" key="2">
    <source>
        <dbReference type="ARBA" id="ARBA00022801"/>
    </source>
</evidence>
<evidence type="ECO:0000256" key="4">
    <source>
        <dbReference type="SAM" id="SignalP"/>
    </source>
</evidence>
<feature type="signal peptide" evidence="4">
    <location>
        <begin position="1"/>
        <end position="27"/>
    </location>
</feature>
<dbReference type="Pfam" id="PF04616">
    <property type="entry name" value="Glyco_hydro_43"/>
    <property type="match status" value="1"/>
</dbReference>
<dbReference type="CDD" id="cd08991">
    <property type="entry name" value="GH43_HoAraf43-like"/>
    <property type="match status" value="1"/>
</dbReference>
<keyword evidence="2" id="KW-0378">Hydrolase</keyword>
<dbReference type="SUPFAM" id="SSF75005">
    <property type="entry name" value="Arabinanase/levansucrase/invertase"/>
    <property type="match status" value="1"/>
</dbReference>
<evidence type="ECO:0000313" key="6">
    <source>
        <dbReference type="EMBL" id="MBP1893631.1"/>
    </source>
</evidence>
<reference evidence="6 7" key="1">
    <citation type="submission" date="2021-03" db="EMBL/GenBank/DDBJ databases">
        <title>Genomic Encyclopedia of Type Strains, Phase IV (KMG-IV): sequencing the most valuable type-strain genomes for metagenomic binning, comparative biology and taxonomic classification.</title>
        <authorList>
            <person name="Goeker M."/>
        </authorList>
    </citation>
    <scope>NUCLEOTIDE SEQUENCE [LARGE SCALE GENOMIC DNA]</scope>
    <source>
        <strain evidence="6 7">DSM 15596</strain>
    </source>
</reference>
<dbReference type="RefSeq" id="WP_232239310.1">
    <property type="nucleotide sequence ID" value="NZ_JAGGKI010000006.1"/>
</dbReference>
<feature type="chain" id="PRO_5045088734" description="CBM6 domain-containing protein" evidence="4">
    <location>
        <begin position="28"/>
        <end position="824"/>
    </location>
</feature>
<dbReference type="PANTHER" id="PTHR42812">
    <property type="entry name" value="BETA-XYLOSIDASE"/>
    <property type="match status" value="1"/>
</dbReference>
<evidence type="ECO:0000259" key="5">
    <source>
        <dbReference type="Pfam" id="PF03422"/>
    </source>
</evidence>
<keyword evidence="7" id="KW-1185">Reference proteome</keyword>
<dbReference type="InterPro" id="IPR005084">
    <property type="entry name" value="CBM6"/>
</dbReference>
<dbReference type="Gene3D" id="2.115.10.20">
    <property type="entry name" value="Glycosyl hydrolase domain, family 43"/>
    <property type="match status" value="1"/>
</dbReference>
<evidence type="ECO:0000256" key="1">
    <source>
        <dbReference type="ARBA" id="ARBA00009865"/>
    </source>
</evidence>
<dbReference type="EMBL" id="JAGGKI010000006">
    <property type="protein sequence ID" value="MBP1893631.1"/>
    <property type="molecule type" value="Genomic_DNA"/>
</dbReference>
<keyword evidence="4" id="KW-0732">Signal</keyword>
<comment type="caution">
    <text evidence="6">The sequence shown here is derived from an EMBL/GenBank/DDBJ whole genome shotgun (WGS) entry which is preliminary data.</text>
</comment>
<evidence type="ECO:0000313" key="7">
    <source>
        <dbReference type="Proteomes" id="UP000706926"/>
    </source>
</evidence>
<dbReference type="InterPro" id="IPR051795">
    <property type="entry name" value="Glycosyl_Hydrlase_43"/>
</dbReference>
<dbReference type="PANTHER" id="PTHR42812:SF5">
    <property type="entry name" value="ENDO-ARABINASE"/>
    <property type="match status" value="1"/>
</dbReference>
<dbReference type="Pfam" id="PF03422">
    <property type="entry name" value="CBM_6"/>
    <property type="match status" value="1"/>
</dbReference>
<dbReference type="InterPro" id="IPR023296">
    <property type="entry name" value="Glyco_hydro_beta-prop_sf"/>
</dbReference>
<dbReference type="Gene3D" id="2.60.120.560">
    <property type="entry name" value="Exo-inulinase, domain 1"/>
    <property type="match status" value="2"/>
</dbReference>
<gene>
    <name evidence="6" type="ORF">J2Z18_002734</name>
</gene>
<dbReference type="InterPro" id="IPR006710">
    <property type="entry name" value="Glyco_hydro_43"/>
</dbReference>
<organism evidence="6 7">
    <name type="scientific">Paenibacillus lactis</name>
    <dbReference type="NCBI Taxonomy" id="228574"/>
    <lineage>
        <taxon>Bacteria</taxon>
        <taxon>Bacillati</taxon>
        <taxon>Bacillota</taxon>
        <taxon>Bacilli</taxon>
        <taxon>Bacillales</taxon>
        <taxon>Paenibacillaceae</taxon>
        <taxon>Paenibacillus</taxon>
    </lineage>
</organism>
<proteinExistence type="inferred from homology"/>
<dbReference type="GeneID" id="95404713"/>
<accession>A0ABS4FBL5</accession>
<comment type="similarity">
    <text evidence="1">Belongs to the glycosyl hydrolase 43 family.</text>
</comment>
<protein>
    <recommendedName>
        <fullName evidence="5">CBM6 domain-containing protein</fullName>
    </recommendedName>
</protein>
<name>A0ABS4FBL5_9BACL</name>
<evidence type="ECO:0000256" key="3">
    <source>
        <dbReference type="ARBA" id="ARBA00023295"/>
    </source>
</evidence>
<dbReference type="CDD" id="cd04080">
    <property type="entry name" value="CBM6_cellulase-like"/>
    <property type="match status" value="1"/>
</dbReference>
<dbReference type="InterPro" id="IPR008979">
    <property type="entry name" value="Galactose-bd-like_sf"/>
</dbReference>
<feature type="domain" description="CBM6" evidence="5">
    <location>
        <begin position="526"/>
        <end position="635"/>
    </location>
</feature>
<dbReference type="Proteomes" id="UP000706926">
    <property type="component" value="Unassembled WGS sequence"/>
</dbReference>